<dbReference type="EMBL" id="UINC01011982">
    <property type="protein sequence ID" value="SVA52565.1"/>
    <property type="molecule type" value="Genomic_DNA"/>
</dbReference>
<sequence>VNIRYAEDYKAGDVFDLGTYDVTHDEIIEFSRKYDPFPFHIDDQAAQETVFGGIISSGWLTALVWLRLMHKAFLCHETTLGSPGHEEMIWPTPVRPGDQLSGQVEIKESRVSKSKPDLGFVRYISQLSNQEGEEVFVTTSTLIVKPRPAQRRQS</sequence>
<dbReference type="SUPFAM" id="SSF54637">
    <property type="entry name" value="Thioesterase/thiol ester dehydrase-isomerase"/>
    <property type="match status" value="1"/>
</dbReference>
<evidence type="ECO:0000259" key="1">
    <source>
        <dbReference type="Pfam" id="PF01575"/>
    </source>
</evidence>
<dbReference type="InterPro" id="IPR029069">
    <property type="entry name" value="HotDog_dom_sf"/>
</dbReference>
<organism evidence="2">
    <name type="scientific">marine metagenome</name>
    <dbReference type="NCBI Taxonomy" id="408172"/>
    <lineage>
        <taxon>unclassified sequences</taxon>
        <taxon>metagenomes</taxon>
        <taxon>ecological metagenomes</taxon>
    </lineage>
</organism>
<dbReference type="PANTHER" id="PTHR43664">
    <property type="entry name" value="MONOAMINE OXIDASE-RELATED"/>
    <property type="match status" value="1"/>
</dbReference>
<protein>
    <recommendedName>
        <fullName evidence="1">MaoC-like domain-containing protein</fullName>
    </recommendedName>
</protein>
<dbReference type="InterPro" id="IPR002539">
    <property type="entry name" value="MaoC-like_dom"/>
</dbReference>
<dbReference type="InterPro" id="IPR052342">
    <property type="entry name" value="MCH/BMMD"/>
</dbReference>
<feature type="non-terminal residue" evidence="2">
    <location>
        <position position="1"/>
    </location>
</feature>
<reference evidence="2" key="1">
    <citation type="submission" date="2018-05" db="EMBL/GenBank/DDBJ databases">
        <authorList>
            <person name="Lanie J.A."/>
            <person name="Ng W.-L."/>
            <person name="Kazmierczak K.M."/>
            <person name="Andrzejewski T.M."/>
            <person name="Davidsen T.M."/>
            <person name="Wayne K.J."/>
            <person name="Tettelin H."/>
            <person name="Glass J.I."/>
            <person name="Rusch D."/>
            <person name="Podicherti R."/>
            <person name="Tsui H.-C.T."/>
            <person name="Winkler M.E."/>
        </authorList>
    </citation>
    <scope>NUCLEOTIDE SEQUENCE</scope>
</reference>
<dbReference type="CDD" id="cd03454">
    <property type="entry name" value="YdeM"/>
    <property type="match status" value="1"/>
</dbReference>
<proteinExistence type="predicted"/>
<dbReference type="PANTHER" id="PTHR43664:SF1">
    <property type="entry name" value="BETA-METHYLMALYL-COA DEHYDRATASE"/>
    <property type="match status" value="1"/>
</dbReference>
<gene>
    <name evidence="2" type="ORF">METZ01_LOCUS105419</name>
</gene>
<dbReference type="AlphaFoldDB" id="A0A381WJ72"/>
<accession>A0A381WJ72</accession>
<feature type="domain" description="MaoC-like" evidence="1">
    <location>
        <begin position="19"/>
        <end position="113"/>
    </location>
</feature>
<dbReference type="Pfam" id="PF01575">
    <property type="entry name" value="MaoC_dehydratas"/>
    <property type="match status" value="1"/>
</dbReference>
<name>A0A381WJ72_9ZZZZ</name>
<evidence type="ECO:0000313" key="2">
    <source>
        <dbReference type="EMBL" id="SVA52565.1"/>
    </source>
</evidence>
<dbReference type="Gene3D" id="3.10.129.10">
    <property type="entry name" value="Hotdog Thioesterase"/>
    <property type="match status" value="1"/>
</dbReference>